<evidence type="ECO:0000256" key="8">
    <source>
        <dbReference type="ARBA" id="ARBA00022960"/>
    </source>
</evidence>
<comment type="catalytic activity">
    <reaction evidence="16 17">
        <text>di-trans,octa-cis-undecaprenyl diphosphate + H2O = di-trans,octa-cis-undecaprenyl phosphate + phosphate + H(+)</text>
        <dbReference type="Rhea" id="RHEA:28094"/>
        <dbReference type="ChEBI" id="CHEBI:15377"/>
        <dbReference type="ChEBI" id="CHEBI:15378"/>
        <dbReference type="ChEBI" id="CHEBI:43474"/>
        <dbReference type="ChEBI" id="CHEBI:58405"/>
        <dbReference type="ChEBI" id="CHEBI:60392"/>
        <dbReference type="EC" id="3.6.1.27"/>
    </reaction>
</comment>
<dbReference type="GO" id="GO:0071555">
    <property type="term" value="P:cell wall organization"/>
    <property type="evidence" value="ECO:0007669"/>
    <property type="project" value="UniProtKB-KW"/>
</dbReference>
<evidence type="ECO:0000256" key="14">
    <source>
        <dbReference type="ARBA" id="ARBA00032707"/>
    </source>
</evidence>
<comment type="function">
    <text evidence="17">Catalyzes the dephosphorylation of undecaprenyl diphosphate (UPP). Confers resistance to bacitracin.</text>
</comment>
<protein>
    <recommendedName>
        <fullName evidence="4 17">Undecaprenyl-diphosphatase</fullName>
        <ecNumber evidence="3 17">3.6.1.27</ecNumber>
    </recommendedName>
    <alternativeName>
        <fullName evidence="15 17">Bacitracin resistance protein</fullName>
    </alternativeName>
    <alternativeName>
        <fullName evidence="14 17">Undecaprenyl pyrophosphate phosphatase</fullName>
    </alternativeName>
</protein>
<dbReference type="AlphaFoldDB" id="A0A2T6C7H0"/>
<dbReference type="Pfam" id="PF02673">
    <property type="entry name" value="BacA"/>
    <property type="match status" value="1"/>
</dbReference>
<dbReference type="PANTHER" id="PTHR30622:SF4">
    <property type="entry name" value="UNDECAPRENYL-DIPHOSPHATASE"/>
    <property type="match status" value="1"/>
</dbReference>
<gene>
    <name evidence="17" type="primary">uppP</name>
    <name evidence="18" type="ORF">C8P63_10324</name>
</gene>
<proteinExistence type="inferred from homology"/>
<evidence type="ECO:0000256" key="6">
    <source>
        <dbReference type="ARBA" id="ARBA00022692"/>
    </source>
</evidence>
<evidence type="ECO:0000256" key="13">
    <source>
        <dbReference type="ARBA" id="ARBA00023316"/>
    </source>
</evidence>
<comment type="similarity">
    <text evidence="2 17">Belongs to the UppP family.</text>
</comment>
<feature type="transmembrane region" description="Helical" evidence="17">
    <location>
        <begin position="174"/>
        <end position="192"/>
    </location>
</feature>
<evidence type="ECO:0000256" key="11">
    <source>
        <dbReference type="ARBA" id="ARBA00023136"/>
    </source>
</evidence>
<accession>A0A2T6C7H0</accession>
<comment type="subcellular location">
    <subcellularLocation>
        <location evidence="1 17">Cell membrane</location>
        <topology evidence="1 17">Multi-pass membrane protein</topology>
    </subcellularLocation>
</comment>
<comment type="miscellaneous">
    <text evidence="17">Bacitracin is thought to be involved in the inhibition of peptidoglycan synthesis by sequestering undecaprenyl diphosphate, thereby reducing the pool of lipid carrier available.</text>
</comment>
<feature type="transmembrane region" description="Helical" evidence="17">
    <location>
        <begin position="237"/>
        <end position="256"/>
    </location>
</feature>
<dbReference type="Proteomes" id="UP000244240">
    <property type="component" value="Unassembled WGS sequence"/>
</dbReference>
<dbReference type="GO" id="GO:0009252">
    <property type="term" value="P:peptidoglycan biosynthetic process"/>
    <property type="evidence" value="ECO:0007669"/>
    <property type="project" value="UniProtKB-KW"/>
</dbReference>
<feature type="transmembrane region" description="Helical" evidence="17">
    <location>
        <begin position="71"/>
        <end position="92"/>
    </location>
</feature>
<keyword evidence="5 17" id="KW-1003">Cell membrane</keyword>
<dbReference type="OrthoDB" id="9808289at2"/>
<keyword evidence="9 17" id="KW-0573">Peptidoglycan synthesis</keyword>
<evidence type="ECO:0000256" key="5">
    <source>
        <dbReference type="ARBA" id="ARBA00022475"/>
    </source>
</evidence>
<keyword evidence="11 17" id="KW-0472">Membrane</keyword>
<dbReference type="RefSeq" id="WP_108021818.1">
    <property type="nucleotide sequence ID" value="NZ_QBKR01000003.1"/>
</dbReference>
<name>A0A2T6C7H0_9BACL</name>
<keyword evidence="10 17" id="KW-1133">Transmembrane helix</keyword>
<evidence type="ECO:0000256" key="12">
    <source>
        <dbReference type="ARBA" id="ARBA00023251"/>
    </source>
</evidence>
<keyword evidence="6 17" id="KW-0812">Transmembrane</keyword>
<dbReference type="GO" id="GO:0005886">
    <property type="term" value="C:plasma membrane"/>
    <property type="evidence" value="ECO:0007669"/>
    <property type="project" value="UniProtKB-SubCell"/>
</dbReference>
<feature type="transmembrane region" description="Helical" evidence="17">
    <location>
        <begin position="39"/>
        <end position="59"/>
    </location>
</feature>
<reference evidence="18 19" key="1">
    <citation type="submission" date="2018-04" db="EMBL/GenBank/DDBJ databases">
        <title>Genomic Encyclopedia of Archaeal and Bacterial Type Strains, Phase II (KMG-II): from individual species to whole genera.</title>
        <authorList>
            <person name="Goeker M."/>
        </authorList>
    </citation>
    <scope>NUCLEOTIDE SEQUENCE [LARGE SCALE GENOMIC DNA]</scope>
    <source>
        <strain evidence="18 19">DSM 45787</strain>
    </source>
</reference>
<keyword evidence="19" id="KW-1185">Reference proteome</keyword>
<evidence type="ECO:0000256" key="7">
    <source>
        <dbReference type="ARBA" id="ARBA00022801"/>
    </source>
</evidence>
<dbReference type="InterPro" id="IPR003824">
    <property type="entry name" value="UppP"/>
</dbReference>
<evidence type="ECO:0000256" key="10">
    <source>
        <dbReference type="ARBA" id="ARBA00022989"/>
    </source>
</evidence>
<keyword evidence="8 17" id="KW-0133">Cell shape</keyword>
<feature type="transmembrane region" description="Helical" evidence="17">
    <location>
        <begin position="204"/>
        <end position="225"/>
    </location>
</feature>
<evidence type="ECO:0000256" key="1">
    <source>
        <dbReference type="ARBA" id="ARBA00004651"/>
    </source>
</evidence>
<keyword evidence="13 17" id="KW-0961">Cell wall biogenesis/degradation</keyword>
<evidence type="ECO:0000256" key="4">
    <source>
        <dbReference type="ARBA" id="ARBA00021581"/>
    </source>
</evidence>
<evidence type="ECO:0000256" key="16">
    <source>
        <dbReference type="ARBA" id="ARBA00047594"/>
    </source>
</evidence>
<evidence type="ECO:0000256" key="15">
    <source>
        <dbReference type="ARBA" id="ARBA00032932"/>
    </source>
</evidence>
<dbReference type="PANTHER" id="PTHR30622">
    <property type="entry name" value="UNDECAPRENYL-DIPHOSPHATASE"/>
    <property type="match status" value="1"/>
</dbReference>
<dbReference type="EC" id="3.6.1.27" evidence="3 17"/>
<sequence>MDWLEAAVLGIIQGLTEFLPISSTGHLYLGRNLFDLKDAGLFLDTILHLGTLIAVLAVYRRELATVLKNPFGRLGRLLMVGTLPTAFIGLAFKDFFEEISETGVTIGWEFLITGGALWLADGWKRRANKSLEQISYTDAAFIGTFQGAAILPAVSRSGMTIAAALFRRIDKADAAWFSFFLSIPAIAGALVFQFDDLLSARTEVLPLSSLMMATAMSALFGYLAVRWMIRLLKQGSLKPFAVYVWILGVTVLLFQWTGRF</sequence>
<dbReference type="EMBL" id="QBKR01000003">
    <property type="protein sequence ID" value="PTX64242.1"/>
    <property type="molecule type" value="Genomic_DNA"/>
</dbReference>
<dbReference type="GO" id="GO:0050380">
    <property type="term" value="F:undecaprenyl-diphosphatase activity"/>
    <property type="evidence" value="ECO:0007669"/>
    <property type="project" value="UniProtKB-UniRule"/>
</dbReference>
<dbReference type="HAMAP" id="MF_01006">
    <property type="entry name" value="Undec_diphosphatase"/>
    <property type="match status" value="1"/>
</dbReference>
<dbReference type="GO" id="GO:0046677">
    <property type="term" value="P:response to antibiotic"/>
    <property type="evidence" value="ECO:0007669"/>
    <property type="project" value="UniProtKB-UniRule"/>
</dbReference>
<evidence type="ECO:0000256" key="17">
    <source>
        <dbReference type="HAMAP-Rule" id="MF_01006"/>
    </source>
</evidence>
<evidence type="ECO:0000256" key="3">
    <source>
        <dbReference type="ARBA" id="ARBA00012374"/>
    </source>
</evidence>
<keyword evidence="12 17" id="KW-0046">Antibiotic resistance</keyword>
<evidence type="ECO:0000313" key="19">
    <source>
        <dbReference type="Proteomes" id="UP000244240"/>
    </source>
</evidence>
<organism evidence="18 19">
    <name type="scientific">Melghirimyces profundicolus</name>
    <dbReference type="NCBI Taxonomy" id="1242148"/>
    <lineage>
        <taxon>Bacteria</taxon>
        <taxon>Bacillati</taxon>
        <taxon>Bacillota</taxon>
        <taxon>Bacilli</taxon>
        <taxon>Bacillales</taxon>
        <taxon>Thermoactinomycetaceae</taxon>
        <taxon>Melghirimyces</taxon>
    </lineage>
</organism>
<dbReference type="GO" id="GO:0008360">
    <property type="term" value="P:regulation of cell shape"/>
    <property type="evidence" value="ECO:0007669"/>
    <property type="project" value="UniProtKB-KW"/>
</dbReference>
<keyword evidence="7 17" id="KW-0378">Hydrolase</keyword>
<feature type="transmembrane region" description="Helical" evidence="17">
    <location>
        <begin position="104"/>
        <end position="120"/>
    </location>
</feature>
<evidence type="ECO:0000313" key="18">
    <source>
        <dbReference type="EMBL" id="PTX64242.1"/>
    </source>
</evidence>
<comment type="caution">
    <text evidence="18">The sequence shown here is derived from an EMBL/GenBank/DDBJ whole genome shotgun (WGS) entry which is preliminary data.</text>
</comment>
<evidence type="ECO:0000256" key="2">
    <source>
        <dbReference type="ARBA" id="ARBA00010621"/>
    </source>
</evidence>
<evidence type="ECO:0000256" key="9">
    <source>
        <dbReference type="ARBA" id="ARBA00022984"/>
    </source>
</evidence>